<dbReference type="Pfam" id="PF13354">
    <property type="entry name" value="Beta-lactamase2"/>
    <property type="match status" value="1"/>
</dbReference>
<evidence type="ECO:0000313" key="3">
    <source>
        <dbReference type="EMBL" id="MBA2948800.1"/>
    </source>
</evidence>
<dbReference type="InterPro" id="IPR045155">
    <property type="entry name" value="Beta-lactam_cat"/>
</dbReference>
<dbReference type="GO" id="GO:0008800">
    <property type="term" value="F:beta-lactamase activity"/>
    <property type="evidence" value="ECO:0007669"/>
    <property type="project" value="InterPro"/>
</dbReference>
<dbReference type="PANTHER" id="PTHR35333:SF3">
    <property type="entry name" value="BETA-LACTAMASE-TYPE TRANSPEPTIDASE FOLD CONTAINING PROTEIN"/>
    <property type="match status" value="1"/>
</dbReference>
<feature type="chain" id="PRO_5030622843" evidence="1">
    <location>
        <begin position="23"/>
        <end position="320"/>
    </location>
</feature>
<keyword evidence="3" id="KW-0378">Hydrolase</keyword>
<dbReference type="AlphaFoldDB" id="A0A7W0IAV3"/>
<evidence type="ECO:0000256" key="1">
    <source>
        <dbReference type="SAM" id="SignalP"/>
    </source>
</evidence>
<protein>
    <submittedName>
        <fullName evidence="3">Serine hydrolase</fullName>
    </submittedName>
</protein>
<reference evidence="3 4" key="1">
    <citation type="submission" date="2020-07" db="EMBL/GenBank/DDBJ databases">
        <title>Streptomyces isolated from Indian soil.</title>
        <authorList>
            <person name="Mandal S."/>
            <person name="Maiti P.K."/>
        </authorList>
    </citation>
    <scope>NUCLEOTIDE SEQUENCE [LARGE SCALE GENOMIC DNA]</scope>
    <source>
        <strain evidence="3 4">PSKA28</strain>
    </source>
</reference>
<dbReference type="InterPro" id="IPR012338">
    <property type="entry name" value="Beta-lactam/transpept-like"/>
</dbReference>
<dbReference type="EMBL" id="JACEHE010000015">
    <property type="protein sequence ID" value="MBA2948800.1"/>
    <property type="molecule type" value="Genomic_DNA"/>
</dbReference>
<dbReference type="GO" id="GO:0030655">
    <property type="term" value="P:beta-lactam antibiotic catabolic process"/>
    <property type="evidence" value="ECO:0007669"/>
    <property type="project" value="InterPro"/>
</dbReference>
<dbReference type="PANTHER" id="PTHR35333">
    <property type="entry name" value="BETA-LACTAMASE"/>
    <property type="match status" value="1"/>
</dbReference>
<comment type="caution">
    <text evidence="3">The sequence shown here is derived from an EMBL/GenBank/DDBJ whole genome shotgun (WGS) entry which is preliminary data.</text>
</comment>
<dbReference type="SUPFAM" id="SSF56601">
    <property type="entry name" value="beta-lactamase/transpeptidase-like"/>
    <property type="match status" value="1"/>
</dbReference>
<organism evidence="3 4">
    <name type="scientific">Streptomyces himalayensis subsp. himalayensis</name>
    <dbReference type="NCBI Taxonomy" id="2756131"/>
    <lineage>
        <taxon>Bacteria</taxon>
        <taxon>Bacillati</taxon>
        <taxon>Actinomycetota</taxon>
        <taxon>Actinomycetes</taxon>
        <taxon>Kitasatosporales</taxon>
        <taxon>Streptomycetaceae</taxon>
        <taxon>Streptomyces</taxon>
        <taxon>Streptomyces himalayensis</taxon>
    </lineage>
</organism>
<dbReference type="Proteomes" id="UP000545761">
    <property type="component" value="Unassembled WGS sequence"/>
</dbReference>
<dbReference type="Gene3D" id="3.40.710.10">
    <property type="entry name" value="DD-peptidase/beta-lactamase superfamily"/>
    <property type="match status" value="1"/>
</dbReference>
<proteinExistence type="predicted"/>
<evidence type="ECO:0000259" key="2">
    <source>
        <dbReference type="Pfam" id="PF13354"/>
    </source>
</evidence>
<dbReference type="InterPro" id="IPR000871">
    <property type="entry name" value="Beta-lactam_class-A"/>
</dbReference>
<feature type="signal peptide" evidence="1">
    <location>
        <begin position="1"/>
        <end position="22"/>
    </location>
</feature>
<keyword evidence="1" id="KW-0732">Signal</keyword>
<name>A0A7W0IAV3_9ACTN</name>
<gene>
    <name evidence="3" type="ORF">H1D24_23980</name>
</gene>
<evidence type="ECO:0000313" key="4">
    <source>
        <dbReference type="Proteomes" id="UP000545761"/>
    </source>
</evidence>
<feature type="domain" description="Beta-lactamase class A catalytic" evidence="2">
    <location>
        <begin position="122"/>
        <end position="238"/>
    </location>
</feature>
<accession>A0A7W0IAV3</accession>
<sequence length="320" mass="35234">MASKVTLGVVVAAVSTSAVAPAATTTVSRETRHKIFAFQRIKGGLVECSSAKPGLANLLTRDIAKSLVSRDSRASLALYDRTTRTSCTYGADKHYDSASIVKPIILGALLLEKGVDLSEGEQDLAREMIVSSDNDAMYTLWENLGRKRIQRFLDKAGMKNTILDEEDFMGLTQVTARDQARLLELLTADDNSVLNAEARTYLLSLMHDVQKDQRWGTPAGAPPDAAVQVKNGWLQRSRTGRMDPWDRGDWKVNSMSAFTGGAYDYGLVVLTENNRVPEGESPQVGWDYGMDTVERVAKAIHHDLYPDRTPRVSQAVKGDR</sequence>
<dbReference type="GO" id="GO:0046677">
    <property type="term" value="P:response to antibiotic"/>
    <property type="evidence" value="ECO:0007669"/>
    <property type="project" value="InterPro"/>
</dbReference>